<evidence type="ECO:0000256" key="1">
    <source>
        <dbReference type="ARBA" id="ARBA00001974"/>
    </source>
</evidence>
<dbReference type="Pfam" id="PF07992">
    <property type="entry name" value="Pyr_redox_2"/>
    <property type="match status" value="1"/>
</dbReference>
<evidence type="ECO:0000256" key="8">
    <source>
        <dbReference type="ARBA" id="ARBA00023284"/>
    </source>
</evidence>
<comment type="cofactor">
    <cofactor evidence="1">
        <name>FAD</name>
        <dbReference type="ChEBI" id="CHEBI:57692"/>
    </cofactor>
</comment>
<dbReference type="PANTHER" id="PTHR43014:SF2">
    <property type="entry name" value="MERCURIC REDUCTASE"/>
    <property type="match status" value="1"/>
</dbReference>
<protein>
    <submittedName>
        <fullName evidence="12">Mercuric reductase</fullName>
    </submittedName>
</protein>
<dbReference type="PIRSF" id="PIRSF000350">
    <property type="entry name" value="Mercury_reductase_MerA"/>
    <property type="match status" value="1"/>
</dbReference>
<keyword evidence="7" id="KW-1015">Disulfide bond</keyword>
<dbReference type="PANTHER" id="PTHR43014">
    <property type="entry name" value="MERCURIC REDUCTASE"/>
    <property type="match status" value="1"/>
</dbReference>
<keyword evidence="8 9" id="KW-0676">Redox-active center</keyword>
<dbReference type="InterPro" id="IPR036188">
    <property type="entry name" value="FAD/NAD-bd_sf"/>
</dbReference>
<sequence>MPNSPFHPFSISPMDEYNRELLQQIHPPDWVNPQPANCYDLVVIGGGTAGLVVAVGAAGLDIGLKVALVERNLMGGDCLNTGCVPSKSLIRSSRVVGEMWNASNYGIASPESIDVDFSAVMERLRKIRAGMSHHDSVHRVAKVGVDIFLGQGSFIGNQAIQVDEVTLNYKKAVIATGARAVHPQTPGLADAGYLTNETVFNLTERPKRLAVIGGGPIGCELAQAFRRLGSQVTLIHRHGHILHREDADAAEIVQQRFIQEGIELVLGGEPERVEKTAAGNVLTLHHQGQSKQVLVDEILIGAGRTPNLDGLNLEAAGVAYHRRGVKVNEYLQTTNPNIYAAGDICMDWKFTHGADAAARIVIQNALFAPFGLGRPKLSSLVMPWVTYTEPEVAHVGLYEREANEKGIETKTIKIEFKDVDRAIADGETEGFLKVLHEKSSDKILGATMVSRHAGESISEITTAMVGGLGLKTLARVIHPYPTQAECIRKAADVYKRTQLTPTSKKLLKLLHRFT</sequence>
<dbReference type="NCBIfam" id="NF004991">
    <property type="entry name" value="PRK06370.1-3"/>
    <property type="match status" value="1"/>
</dbReference>
<evidence type="ECO:0000313" key="13">
    <source>
        <dbReference type="Proteomes" id="UP001056708"/>
    </source>
</evidence>
<comment type="similarity">
    <text evidence="2 9">Belongs to the class-I pyridine nucleotide-disulfide oxidoreductase family.</text>
</comment>
<keyword evidence="5" id="KW-0521">NADP</keyword>
<dbReference type="InterPro" id="IPR012999">
    <property type="entry name" value="Pyr_OxRdtase_I_AS"/>
</dbReference>
<dbReference type="SUPFAM" id="SSF55424">
    <property type="entry name" value="FAD/NAD-linked reductases, dimerisation (C-terminal) domain"/>
    <property type="match status" value="1"/>
</dbReference>
<feature type="domain" description="FAD/NAD(P)-binding" evidence="11">
    <location>
        <begin position="39"/>
        <end position="355"/>
    </location>
</feature>
<dbReference type="InterPro" id="IPR016156">
    <property type="entry name" value="FAD/NAD-linked_Rdtase_dimer_sf"/>
</dbReference>
<dbReference type="InterPro" id="IPR004099">
    <property type="entry name" value="Pyr_nucl-diS_OxRdtase_dimer"/>
</dbReference>
<evidence type="ECO:0000256" key="6">
    <source>
        <dbReference type="ARBA" id="ARBA00023002"/>
    </source>
</evidence>
<evidence type="ECO:0000256" key="5">
    <source>
        <dbReference type="ARBA" id="ARBA00022857"/>
    </source>
</evidence>
<dbReference type="RefSeq" id="WP_252663362.1">
    <property type="nucleotide sequence ID" value="NZ_CP098611.1"/>
</dbReference>
<keyword evidence="13" id="KW-1185">Reference proteome</keyword>
<dbReference type="PRINTS" id="PR00411">
    <property type="entry name" value="PNDRDTASEI"/>
</dbReference>
<dbReference type="Gene3D" id="3.50.50.60">
    <property type="entry name" value="FAD/NAD(P)-binding domain"/>
    <property type="match status" value="2"/>
</dbReference>
<keyword evidence="6 9" id="KW-0560">Oxidoreductase</keyword>
<keyword evidence="4 9" id="KW-0274">FAD</keyword>
<evidence type="ECO:0000256" key="9">
    <source>
        <dbReference type="RuleBase" id="RU003691"/>
    </source>
</evidence>
<dbReference type="PROSITE" id="PS00076">
    <property type="entry name" value="PYRIDINE_REDOX_1"/>
    <property type="match status" value="1"/>
</dbReference>
<feature type="domain" description="Pyridine nucleotide-disulphide oxidoreductase dimerisation" evidence="10">
    <location>
        <begin position="382"/>
        <end position="490"/>
    </location>
</feature>
<dbReference type="InterPro" id="IPR001100">
    <property type="entry name" value="Pyr_nuc-diS_OxRdtase"/>
</dbReference>
<evidence type="ECO:0000256" key="2">
    <source>
        <dbReference type="ARBA" id="ARBA00007532"/>
    </source>
</evidence>
<accession>A0ABY5AQ44</accession>
<dbReference type="SUPFAM" id="SSF51905">
    <property type="entry name" value="FAD/NAD(P)-binding domain"/>
    <property type="match status" value="1"/>
</dbReference>
<dbReference type="Proteomes" id="UP001056708">
    <property type="component" value="Chromosome"/>
</dbReference>
<reference evidence="12" key="1">
    <citation type="submission" date="2022-06" db="EMBL/GenBank/DDBJ databases">
        <title>Genome sequence of Phormidium yuhuli AB48 isolated from an industrial photobioreactor environment.</title>
        <authorList>
            <person name="Qiu Y."/>
            <person name="Noonan A.J.C."/>
            <person name="Dofher K."/>
            <person name="Koch M."/>
            <person name="Kieft B."/>
            <person name="Lin X."/>
            <person name="Ziels R.M."/>
            <person name="Hallam S.J."/>
        </authorList>
    </citation>
    <scope>NUCLEOTIDE SEQUENCE</scope>
    <source>
        <strain evidence="12">AB48</strain>
    </source>
</reference>
<dbReference type="PRINTS" id="PR00368">
    <property type="entry name" value="FADPNR"/>
</dbReference>
<name>A0ABY5AQ44_9CYAN</name>
<evidence type="ECO:0000259" key="11">
    <source>
        <dbReference type="Pfam" id="PF07992"/>
    </source>
</evidence>
<proteinExistence type="inferred from homology"/>
<organism evidence="12 13">
    <name type="scientific">Phormidium yuhuli AB48</name>
    <dbReference type="NCBI Taxonomy" id="2940671"/>
    <lineage>
        <taxon>Bacteria</taxon>
        <taxon>Bacillati</taxon>
        <taxon>Cyanobacteriota</taxon>
        <taxon>Cyanophyceae</taxon>
        <taxon>Oscillatoriophycideae</taxon>
        <taxon>Oscillatoriales</taxon>
        <taxon>Oscillatoriaceae</taxon>
        <taxon>Phormidium</taxon>
        <taxon>Phormidium yuhuli</taxon>
    </lineage>
</organism>
<dbReference type="Pfam" id="PF02852">
    <property type="entry name" value="Pyr_redox_dim"/>
    <property type="match status" value="1"/>
</dbReference>
<gene>
    <name evidence="12" type="ORF">NEA10_00915</name>
</gene>
<dbReference type="Gene3D" id="3.30.390.30">
    <property type="match status" value="1"/>
</dbReference>
<evidence type="ECO:0000259" key="10">
    <source>
        <dbReference type="Pfam" id="PF02852"/>
    </source>
</evidence>
<evidence type="ECO:0000313" key="12">
    <source>
        <dbReference type="EMBL" id="USR91335.1"/>
    </source>
</evidence>
<evidence type="ECO:0000256" key="7">
    <source>
        <dbReference type="ARBA" id="ARBA00023157"/>
    </source>
</evidence>
<evidence type="ECO:0000256" key="4">
    <source>
        <dbReference type="ARBA" id="ARBA00022827"/>
    </source>
</evidence>
<dbReference type="EMBL" id="CP098611">
    <property type="protein sequence ID" value="USR91335.1"/>
    <property type="molecule type" value="Genomic_DNA"/>
</dbReference>
<keyword evidence="3 9" id="KW-0285">Flavoprotein</keyword>
<dbReference type="InterPro" id="IPR023753">
    <property type="entry name" value="FAD/NAD-binding_dom"/>
</dbReference>
<evidence type="ECO:0000256" key="3">
    <source>
        <dbReference type="ARBA" id="ARBA00022630"/>
    </source>
</evidence>